<evidence type="ECO:0000313" key="3">
    <source>
        <dbReference type="Proteomes" id="UP000762676"/>
    </source>
</evidence>
<evidence type="ECO:0000256" key="1">
    <source>
        <dbReference type="SAM" id="MobiDB-lite"/>
    </source>
</evidence>
<evidence type="ECO:0000313" key="2">
    <source>
        <dbReference type="EMBL" id="GFR67160.1"/>
    </source>
</evidence>
<reference evidence="2 3" key="1">
    <citation type="journal article" date="2021" name="Elife">
        <title>Chloroplast acquisition without the gene transfer in kleptoplastic sea slugs, Plakobranchus ocellatus.</title>
        <authorList>
            <person name="Maeda T."/>
            <person name="Takahashi S."/>
            <person name="Yoshida T."/>
            <person name="Shimamura S."/>
            <person name="Takaki Y."/>
            <person name="Nagai Y."/>
            <person name="Toyoda A."/>
            <person name="Suzuki Y."/>
            <person name="Arimoto A."/>
            <person name="Ishii H."/>
            <person name="Satoh N."/>
            <person name="Nishiyama T."/>
            <person name="Hasebe M."/>
            <person name="Maruyama T."/>
            <person name="Minagawa J."/>
            <person name="Obokata J."/>
            <person name="Shigenobu S."/>
        </authorList>
    </citation>
    <scope>NUCLEOTIDE SEQUENCE [LARGE SCALE GENOMIC DNA]</scope>
</reference>
<protein>
    <submittedName>
        <fullName evidence="2">Uncharacterized protein</fullName>
    </submittedName>
</protein>
<keyword evidence="3" id="KW-1185">Reference proteome</keyword>
<name>A0AAV4F3Z1_9GAST</name>
<dbReference type="AlphaFoldDB" id="A0AAV4F3Z1"/>
<dbReference type="Proteomes" id="UP000762676">
    <property type="component" value="Unassembled WGS sequence"/>
</dbReference>
<accession>A0AAV4F3Z1</accession>
<proteinExistence type="predicted"/>
<sequence length="164" mass="18538">MLSLPLHDCAEEDVGINQPDNGDQDIDRPLQLGILLGGGQAQRQRDGGQQNHQVPPPEGERCQAVRDEPSLTGPLYHIVRCGEQCGTTERKDHRIGMQWPQSTEGQVRFKVEFRKHQLECNQQTNSHADDAPYHRHHGKLANHFIVVVCVRCCATHVWIHITFA</sequence>
<comment type="caution">
    <text evidence="2">The sequence shown here is derived from an EMBL/GenBank/DDBJ whole genome shotgun (WGS) entry which is preliminary data.</text>
</comment>
<dbReference type="EMBL" id="BMAT01007584">
    <property type="protein sequence ID" value="GFR67160.1"/>
    <property type="molecule type" value="Genomic_DNA"/>
</dbReference>
<gene>
    <name evidence="2" type="ORF">ElyMa_003698800</name>
</gene>
<feature type="region of interest" description="Disordered" evidence="1">
    <location>
        <begin position="39"/>
        <end position="63"/>
    </location>
</feature>
<organism evidence="2 3">
    <name type="scientific">Elysia marginata</name>
    <dbReference type="NCBI Taxonomy" id="1093978"/>
    <lineage>
        <taxon>Eukaryota</taxon>
        <taxon>Metazoa</taxon>
        <taxon>Spiralia</taxon>
        <taxon>Lophotrochozoa</taxon>
        <taxon>Mollusca</taxon>
        <taxon>Gastropoda</taxon>
        <taxon>Heterobranchia</taxon>
        <taxon>Euthyneura</taxon>
        <taxon>Panpulmonata</taxon>
        <taxon>Sacoglossa</taxon>
        <taxon>Placobranchoidea</taxon>
        <taxon>Plakobranchidae</taxon>
        <taxon>Elysia</taxon>
    </lineage>
</organism>